<dbReference type="OrthoDB" id="8449384at2"/>
<keyword evidence="4" id="KW-1185">Reference proteome</keyword>
<dbReference type="InterPro" id="IPR001789">
    <property type="entry name" value="Sig_transdc_resp-reg_receiver"/>
</dbReference>
<dbReference type="STRING" id="1238182.C882_4574"/>
<reference evidence="3 4" key="1">
    <citation type="journal article" date="2013" name="Genome Announc.">
        <title>Draft Genome Sequence of an Alphaproteobacterium, Caenispirillum salinarum AK4(T), Isolated from a Solar Saltern.</title>
        <authorList>
            <person name="Khatri I."/>
            <person name="Singh A."/>
            <person name="Korpole S."/>
            <person name="Pinnaka A.K."/>
            <person name="Subramanian S."/>
        </authorList>
    </citation>
    <scope>NUCLEOTIDE SEQUENCE [LARGE SCALE GENOMIC DNA]</scope>
    <source>
        <strain evidence="3 4">AK4</strain>
    </source>
</reference>
<feature type="domain" description="Response regulatory" evidence="2">
    <location>
        <begin position="11"/>
        <end position="130"/>
    </location>
</feature>
<dbReference type="PROSITE" id="PS50110">
    <property type="entry name" value="RESPONSE_REGULATORY"/>
    <property type="match status" value="1"/>
</dbReference>
<dbReference type="CDD" id="cd00156">
    <property type="entry name" value="REC"/>
    <property type="match status" value="1"/>
</dbReference>
<dbReference type="eggNOG" id="COG0745">
    <property type="taxonomic scope" value="Bacteria"/>
</dbReference>
<gene>
    <name evidence="3" type="ORF">C882_4574</name>
</gene>
<dbReference type="Gene3D" id="3.40.50.2300">
    <property type="match status" value="1"/>
</dbReference>
<dbReference type="AlphaFoldDB" id="K9GZK4"/>
<dbReference type="Proteomes" id="UP000009881">
    <property type="component" value="Unassembled WGS sequence"/>
</dbReference>
<accession>K9GZK4</accession>
<sequence>MAHTYFFNNVTAVVADARKPRLQVLRSSLYYMGFRDTEWAETVQDLEEVAERVKPDIIIAAMDLPGGDAGAYFRRIRTGMSRVDPFTPIIAVLSEAAPDTVRRGVDSGADDLLIHPWSEGYLDQRLHNLIHARKPFVVTSSYVGPERRAVPRPGPQAPTITPVNVLEAKALKRKDADAVAGDQQACRRALSAHRVRALAGLIVGLIGDINGRYARGMVMDDANARDLARLTRAAEEAHLQGRLMRDTTCAKDMMADVARHARLCRDAQEFGRIASIAELEALAGRLADAFDLDTALLLDKPAAGDAAAGTDRAPRVAAE</sequence>
<dbReference type="SMART" id="SM00448">
    <property type="entry name" value="REC"/>
    <property type="match status" value="1"/>
</dbReference>
<evidence type="ECO:0000259" key="2">
    <source>
        <dbReference type="PROSITE" id="PS50110"/>
    </source>
</evidence>
<dbReference type="EMBL" id="ANHY01000009">
    <property type="protein sequence ID" value="EKV30174.1"/>
    <property type="molecule type" value="Genomic_DNA"/>
</dbReference>
<organism evidence="3 4">
    <name type="scientific">Caenispirillum salinarum AK4</name>
    <dbReference type="NCBI Taxonomy" id="1238182"/>
    <lineage>
        <taxon>Bacteria</taxon>
        <taxon>Pseudomonadati</taxon>
        <taxon>Pseudomonadota</taxon>
        <taxon>Alphaproteobacteria</taxon>
        <taxon>Rhodospirillales</taxon>
        <taxon>Novispirillaceae</taxon>
        <taxon>Caenispirillum</taxon>
    </lineage>
</organism>
<evidence type="ECO:0000313" key="3">
    <source>
        <dbReference type="EMBL" id="EKV30174.1"/>
    </source>
</evidence>
<comment type="caution">
    <text evidence="3">The sequence shown here is derived from an EMBL/GenBank/DDBJ whole genome shotgun (WGS) entry which is preliminary data.</text>
</comment>
<evidence type="ECO:0000313" key="4">
    <source>
        <dbReference type="Proteomes" id="UP000009881"/>
    </source>
</evidence>
<protein>
    <submittedName>
        <fullName evidence="3">Response regulator receiver domain protein</fullName>
    </submittedName>
</protein>
<dbReference type="SUPFAM" id="SSF52172">
    <property type="entry name" value="CheY-like"/>
    <property type="match status" value="1"/>
</dbReference>
<dbReference type="RefSeq" id="WP_009540682.1">
    <property type="nucleotide sequence ID" value="NZ_ANHY01000009.1"/>
</dbReference>
<dbReference type="GO" id="GO:0000160">
    <property type="term" value="P:phosphorelay signal transduction system"/>
    <property type="evidence" value="ECO:0007669"/>
    <property type="project" value="InterPro"/>
</dbReference>
<comment type="caution">
    <text evidence="1">Lacks conserved residue(s) required for the propagation of feature annotation.</text>
</comment>
<dbReference type="InterPro" id="IPR011006">
    <property type="entry name" value="CheY-like_superfamily"/>
</dbReference>
<dbReference type="Pfam" id="PF00072">
    <property type="entry name" value="Response_reg"/>
    <property type="match status" value="1"/>
</dbReference>
<evidence type="ECO:0000256" key="1">
    <source>
        <dbReference type="PROSITE-ProRule" id="PRU00169"/>
    </source>
</evidence>
<name>K9GZK4_9PROT</name>
<proteinExistence type="predicted"/>